<keyword evidence="7" id="KW-1185">Reference proteome</keyword>
<dbReference type="GO" id="GO:0003700">
    <property type="term" value="F:DNA-binding transcription factor activity"/>
    <property type="evidence" value="ECO:0007669"/>
    <property type="project" value="TreeGrafter"/>
</dbReference>
<dbReference type="AlphaFoldDB" id="A0A7Z1AXF1"/>
<dbReference type="InterPro" id="IPR009057">
    <property type="entry name" value="Homeodomain-like_sf"/>
</dbReference>
<keyword evidence="2 4" id="KW-0238">DNA-binding</keyword>
<proteinExistence type="predicted"/>
<dbReference type="Gene3D" id="1.10.357.10">
    <property type="entry name" value="Tetracycline Repressor, domain 2"/>
    <property type="match status" value="1"/>
</dbReference>
<dbReference type="Proteomes" id="UP000185696">
    <property type="component" value="Unassembled WGS sequence"/>
</dbReference>
<dbReference type="RefSeq" id="WP_075134678.1">
    <property type="nucleotide sequence ID" value="NZ_MSIF01000010.1"/>
</dbReference>
<dbReference type="Pfam" id="PF00440">
    <property type="entry name" value="TetR_N"/>
    <property type="match status" value="1"/>
</dbReference>
<protein>
    <recommendedName>
        <fullName evidence="5">HTH tetR-type domain-containing protein</fullName>
    </recommendedName>
</protein>
<dbReference type="GO" id="GO:0000976">
    <property type="term" value="F:transcription cis-regulatory region binding"/>
    <property type="evidence" value="ECO:0007669"/>
    <property type="project" value="TreeGrafter"/>
</dbReference>
<accession>A0A7Z1AXF1</accession>
<evidence type="ECO:0000256" key="2">
    <source>
        <dbReference type="ARBA" id="ARBA00023125"/>
    </source>
</evidence>
<dbReference type="OrthoDB" id="3296001at2"/>
<dbReference type="PANTHER" id="PTHR30055">
    <property type="entry name" value="HTH-TYPE TRANSCRIPTIONAL REGULATOR RUTR"/>
    <property type="match status" value="1"/>
</dbReference>
<keyword evidence="3" id="KW-0804">Transcription</keyword>
<evidence type="ECO:0000256" key="3">
    <source>
        <dbReference type="ARBA" id="ARBA00023163"/>
    </source>
</evidence>
<evidence type="ECO:0000259" key="5">
    <source>
        <dbReference type="PROSITE" id="PS50977"/>
    </source>
</evidence>
<dbReference type="PROSITE" id="PS50977">
    <property type="entry name" value="HTH_TETR_2"/>
    <property type="match status" value="1"/>
</dbReference>
<evidence type="ECO:0000256" key="1">
    <source>
        <dbReference type="ARBA" id="ARBA00023015"/>
    </source>
</evidence>
<dbReference type="InterPro" id="IPR001647">
    <property type="entry name" value="HTH_TetR"/>
</dbReference>
<evidence type="ECO:0000256" key="4">
    <source>
        <dbReference type="PROSITE-ProRule" id="PRU00335"/>
    </source>
</evidence>
<gene>
    <name evidence="6" type="ORF">BLA60_21125</name>
</gene>
<sequence>MAEGLRERKKQRTRQALFDAAMRLFAEQGYERTTVAEIAAAAEVSTKTLFNYFASKDEMVFALREQRMNLVADTIDERGPDDGPVDVLARIAERLLADALVGYGEAGLAFTAVPVRLAMTVPELQAKALLLMFDAQREWVRALTKAFPDELDPLTAAAAVGSLMGTLQMTALASFERGDSSAEIVAHLRSVVGIAMNGIRQLERS</sequence>
<feature type="DNA-binding region" description="H-T-H motif" evidence="4">
    <location>
        <begin position="34"/>
        <end position="53"/>
    </location>
</feature>
<reference evidence="6 7" key="1">
    <citation type="submission" date="2016-12" db="EMBL/GenBank/DDBJ databases">
        <title>The draft genome sequence of Actinophytocola xinjiangensis.</title>
        <authorList>
            <person name="Wang W."/>
            <person name="Yuan L."/>
        </authorList>
    </citation>
    <scope>NUCLEOTIDE SEQUENCE [LARGE SCALE GENOMIC DNA]</scope>
    <source>
        <strain evidence="6 7">CGMCC 4.4663</strain>
    </source>
</reference>
<name>A0A7Z1AXF1_9PSEU</name>
<dbReference type="InterPro" id="IPR050109">
    <property type="entry name" value="HTH-type_TetR-like_transc_reg"/>
</dbReference>
<organism evidence="6 7">
    <name type="scientific">Actinophytocola xinjiangensis</name>
    <dbReference type="NCBI Taxonomy" id="485602"/>
    <lineage>
        <taxon>Bacteria</taxon>
        <taxon>Bacillati</taxon>
        <taxon>Actinomycetota</taxon>
        <taxon>Actinomycetes</taxon>
        <taxon>Pseudonocardiales</taxon>
        <taxon>Pseudonocardiaceae</taxon>
    </lineage>
</organism>
<dbReference type="PRINTS" id="PR00455">
    <property type="entry name" value="HTHTETR"/>
</dbReference>
<dbReference type="EMBL" id="MSIF01000010">
    <property type="protein sequence ID" value="OLF09088.1"/>
    <property type="molecule type" value="Genomic_DNA"/>
</dbReference>
<keyword evidence="1" id="KW-0805">Transcription regulation</keyword>
<feature type="domain" description="HTH tetR-type" evidence="5">
    <location>
        <begin position="11"/>
        <end position="71"/>
    </location>
</feature>
<dbReference type="SUPFAM" id="SSF46689">
    <property type="entry name" value="Homeodomain-like"/>
    <property type="match status" value="1"/>
</dbReference>
<evidence type="ECO:0000313" key="6">
    <source>
        <dbReference type="EMBL" id="OLF09088.1"/>
    </source>
</evidence>
<dbReference type="PANTHER" id="PTHR30055:SF234">
    <property type="entry name" value="HTH-TYPE TRANSCRIPTIONAL REGULATOR BETI"/>
    <property type="match status" value="1"/>
</dbReference>
<evidence type="ECO:0000313" key="7">
    <source>
        <dbReference type="Proteomes" id="UP000185696"/>
    </source>
</evidence>
<comment type="caution">
    <text evidence="6">The sequence shown here is derived from an EMBL/GenBank/DDBJ whole genome shotgun (WGS) entry which is preliminary data.</text>
</comment>